<feature type="transmembrane region" description="Helical" evidence="11">
    <location>
        <begin position="1128"/>
        <end position="1147"/>
    </location>
</feature>
<dbReference type="Gene3D" id="1.20.1440.110">
    <property type="entry name" value="acylaminoacyl peptidase"/>
    <property type="match status" value="1"/>
</dbReference>
<dbReference type="EMBL" id="JACBAE010001039">
    <property type="protein sequence ID" value="KAF7173918.1"/>
    <property type="molecule type" value="Genomic_DNA"/>
</dbReference>
<dbReference type="GO" id="GO:0022857">
    <property type="term" value="F:transmembrane transporter activity"/>
    <property type="evidence" value="ECO:0007669"/>
    <property type="project" value="InterPro"/>
</dbReference>
<evidence type="ECO:0000256" key="10">
    <source>
        <dbReference type="SAM" id="MobiDB-lite"/>
    </source>
</evidence>
<protein>
    <recommendedName>
        <fullName evidence="13">Major facilitator superfamily (MFS) profile domain-containing protein</fullName>
    </recommendedName>
</protein>
<proteinExistence type="inferred from homology"/>
<feature type="transmembrane region" description="Helical" evidence="11">
    <location>
        <begin position="1049"/>
        <end position="1067"/>
    </location>
</feature>
<feature type="region of interest" description="Disordered" evidence="10">
    <location>
        <begin position="794"/>
        <end position="814"/>
    </location>
</feature>
<comment type="caution">
    <text evidence="14">The sequence shown here is derived from an EMBL/GenBank/DDBJ whole genome shotgun (WGS) entry which is preliminary data.</text>
</comment>
<feature type="transmembrane region" description="Helical" evidence="11">
    <location>
        <begin position="950"/>
        <end position="974"/>
    </location>
</feature>
<feature type="transmembrane region" description="Helical" evidence="11">
    <location>
        <begin position="1019"/>
        <end position="1037"/>
    </location>
</feature>
<dbReference type="Gene3D" id="1.20.1720.10">
    <property type="entry name" value="Multidrug resistance protein D"/>
    <property type="match status" value="1"/>
</dbReference>
<keyword evidence="12" id="KW-0732">Signal</keyword>
<reference evidence="14" key="1">
    <citation type="submission" date="2020-06" db="EMBL/GenBank/DDBJ databases">
        <title>Draft genome sequences of strains closely related to Aspergillus parafelis and Aspergillus hiratsukae.</title>
        <authorList>
            <person name="Dos Santos R.A.C."/>
            <person name="Rivero-Menendez O."/>
            <person name="Steenwyk J.L."/>
            <person name="Mead M.E."/>
            <person name="Goldman G.H."/>
            <person name="Alastruey-Izquierdo A."/>
            <person name="Rokas A."/>
        </authorList>
    </citation>
    <scope>NUCLEOTIDE SEQUENCE</scope>
    <source>
        <strain evidence="14">CNM-CM5623</strain>
    </source>
</reference>
<dbReference type="InterPro" id="IPR036259">
    <property type="entry name" value="MFS_trans_sf"/>
</dbReference>
<keyword evidence="3" id="KW-0813">Transport</keyword>
<evidence type="ECO:0000256" key="8">
    <source>
        <dbReference type="ARBA" id="ARBA00023235"/>
    </source>
</evidence>
<dbReference type="GO" id="GO:0005886">
    <property type="term" value="C:plasma membrane"/>
    <property type="evidence" value="ECO:0007669"/>
    <property type="project" value="TreeGrafter"/>
</dbReference>
<gene>
    <name evidence="14" type="ORF">CNMCM5623_006148</name>
</gene>
<dbReference type="SUPFAM" id="SSF103473">
    <property type="entry name" value="MFS general substrate transporter"/>
    <property type="match status" value="1"/>
</dbReference>
<name>A0A8H6QJ23_9EURO</name>
<keyword evidence="7" id="KW-0325">Glycoprotein</keyword>
<feature type="signal peptide" evidence="12">
    <location>
        <begin position="1"/>
        <end position="18"/>
    </location>
</feature>
<keyword evidence="6 11" id="KW-0472">Membrane</keyword>
<dbReference type="CDD" id="cd17502">
    <property type="entry name" value="MFS_Azr1_MDR_like"/>
    <property type="match status" value="1"/>
</dbReference>
<evidence type="ECO:0000256" key="1">
    <source>
        <dbReference type="ARBA" id="ARBA00004141"/>
    </source>
</evidence>
<feature type="transmembrane region" description="Helical" evidence="11">
    <location>
        <begin position="1088"/>
        <end position="1108"/>
    </location>
</feature>
<dbReference type="GO" id="GO:0016853">
    <property type="term" value="F:isomerase activity"/>
    <property type="evidence" value="ECO:0007669"/>
    <property type="project" value="UniProtKB-KW"/>
</dbReference>
<dbReference type="Pfam" id="PF24137">
    <property type="entry name" value="DA_N"/>
    <property type="match status" value="1"/>
</dbReference>
<organism evidence="14 15">
    <name type="scientific">Aspergillus felis</name>
    <dbReference type="NCBI Taxonomy" id="1287682"/>
    <lineage>
        <taxon>Eukaryota</taxon>
        <taxon>Fungi</taxon>
        <taxon>Dikarya</taxon>
        <taxon>Ascomycota</taxon>
        <taxon>Pezizomycotina</taxon>
        <taxon>Eurotiomycetes</taxon>
        <taxon>Eurotiomycetidae</taxon>
        <taxon>Eurotiales</taxon>
        <taxon>Aspergillaceae</taxon>
        <taxon>Aspergillus</taxon>
        <taxon>Aspergillus subgen. Fumigati</taxon>
    </lineage>
</organism>
<evidence type="ECO:0000256" key="3">
    <source>
        <dbReference type="ARBA" id="ARBA00022448"/>
    </source>
</evidence>
<evidence type="ECO:0000256" key="4">
    <source>
        <dbReference type="ARBA" id="ARBA00022692"/>
    </source>
</evidence>
<comment type="similarity">
    <text evidence="2">Belongs to the major facilitator superfamily.</text>
</comment>
<feature type="transmembrane region" description="Helical" evidence="11">
    <location>
        <begin position="892"/>
        <end position="911"/>
    </location>
</feature>
<dbReference type="Proteomes" id="UP000654922">
    <property type="component" value="Unassembled WGS sequence"/>
</dbReference>
<dbReference type="PANTHER" id="PTHR23501">
    <property type="entry name" value="MAJOR FACILITATOR SUPERFAMILY"/>
    <property type="match status" value="1"/>
</dbReference>
<dbReference type="InterPro" id="IPR029058">
    <property type="entry name" value="AB_hydrolase_fold"/>
</dbReference>
<feature type="transmembrane region" description="Helical" evidence="11">
    <location>
        <begin position="822"/>
        <end position="842"/>
    </location>
</feature>
<feature type="chain" id="PRO_5034501229" description="Major facilitator superfamily (MFS) profile domain-containing protein" evidence="12">
    <location>
        <begin position="19"/>
        <end position="1338"/>
    </location>
</feature>
<dbReference type="SUPFAM" id="SSF53474">
    <property type="entry name" value="alpha/beta-Hydrolases"/>
    <property type="match status" value="1"/>
</dbReference>
<dbReference type="InterPro" id="IPR011701">
    <property type="entry name" value="MFS"/>
</dbReference>
<dbReference type="OrthoDB" id="10021397at2759"/>
<dbReference type="PANTHER" id="PTHR23501:SF187">
    <property type="entry name" value="MAJOR FACILITATOR SUPERFAMILY (MFS) PROFILE DOMAIN-CONTAINING PROTEIN"/>
    <property type="match status" value="1"/>
</dbReference>
<dbReference type="Gene3D" id="3.40.50.1820">
    <property type="entry name" value="alpha/beta hydrolase"/>
    <property type="match status" value="1"/>
</dbReference>
<dbReference type="InterPro" id="IPR020846">
    <property type="entry name" value="MFS_dom"/>
</dbReference>
<keyword evidence="4 11" id="KW-0812">Transmembrane</keyword>
<dbReference type="Pfam" id="PF07690">
    <property type="entry name" value="MFS_1"/>
    <property type="match status" value="1"/>
</dbReference>
<evidence type="ECO:0000256" key="5">
    <source>
        <dbReference type="ARBA" id="ARBA00022989"/>
    </source>
</evidence>
<evidence type="ECO:0000313" key="15">
    <source>
        <dbReference type="Proteomes" id="UP000654922"/>
    </source>
</evidence>
<evidence type="ECO:0000256" key="11">
    <source>
        <dbReference type="SAM" id="Phobius"/>
    </source>
</evidence>
<evidence type="ECO:0000256" key="6">
    <source>
        <dbReference type="ARBA" id="ARBA00023136"/>
    </source>
</evidence>
<dbReference type="PROSITE" id="PS50850">
    <property type="entry name" value="MFS"/>
    <property type="match status" value="1"/>
</dbReference>
<dbReference type="PRINTS" id="PR01036">
    <property type="entry name" value="TCRTETB"/>
</dbReference>
<evidence type="ECO:0000256" key="2">
    <source>
        <dbReference type="ARBA" id="ARBA00008335"/>
    </source>
</evidence>
<evidence type="ECO:0000256" key="7">
    <source>
        <dbReference type="ARBA" id="ARBA00023180"/>
    </source>
</evidence>
<dbReference type="InterPro" id="IPR054499">
    <property type="entry name" value="DA_C"/>
</dbReference>
<dbReference type="FunFam" id="1.20.1720.10:FF:000037">
    <property type="entry name" value="WGS project CABT00000000 data, contig 2.4"/>
    <property type="match status" value="1"/>
</dbReference>
<evidence type="ECO:0000313" key="14">
    <source>
        <dbReference type="EMBL" id="KAF7173918.1"/>
    </source>
</evidence>
<dbReference type="Pfam" id="PF12697">
    <property type="entry name" value="Abhydrolase_6"/>
    <property type="match status" value="1"/>
</dbReference>
<feature type="transmembrane region" description="Helical" evidence="11">
    <location>
        <begin position="1154"/>
        <end position="1173"/>
    </location>
</feature>
<dbReference type="InterPro" id="IPR056402">
    <property type="entry name" value="DA_N"/>
</dbReference>
<sequence>MHTSSLLCYLTLVALVKSWQPWPAHWLDDGASPLDGQIPLLTQQCKISNLTAFEMVKGRQMVDFTTNAMESFEAPKVTPLNSTAGEQWEFDGVSEDGMQSFVFGFYRDANYAILGTGNFRLSIEFAFADRTRFYEVYYPSRSVVEHCSVGTRGEWVDEAEGYSFSFQVNADMSEAVVFLDSPTVKGSVIIKSRARPLTADGHVWPAQNASTEGVPFYHWSEPIPAGDVDVDVAIKDKPLVFRGMGGHERFWSAFSWFTCLTHLSAVRAMLGPYILTSFSFTSNINPGEMRQSVVLFKDGLPVFRSTLTEASEVDDYALVSKTYGGAITGTLKDKVTGYQLELVSPGKMQHYTFFVEHANLGFEYILGEGVGGSGFSGTTCYGGAEVAEVLEAVDQIKKNEPDSWERAWRIQAERAEKLAADALKSGDRDAARAGYLRASNYTRASGYMYVSQAELSGGPLVQDARALPISEKVGELFQKAIPLMDGSVHILSIPYEEHALPGYLYLPPPSRRIPGRKIPILVNSGGADSCQEELFYLNPAAGPGMGYAVVTFDGPGQGIMLRKYGLEMRPDWEIVTGRVIDYLELYAAENPQLELDLHCIAVSGASMGGYYALRAAADPRVKACVSIDPFYDMWDFGTAHVSPLFIRAWTSGWISGGFVDCLMALLSRVSFQLRWEISITGTFFGLSSPSEILLHMKKYTLCSEQEDNDKSFLSRVTCPVLLSGAGNSLYLDVNNHTRRCYDALTNVAERNKQLWIPESEGQGSLQAKMGAFRLCNQRTYRFLDECFDNRENALAPNDDGETNLPSNERQKPPAPAKANRGWLFWAIFVCLAVTAFLSSLEGSVVSTALPSISRALHAEENYLWVVNVYFLTSAAVQPLYDQLADLFGRRWPMISAVAIFTLGSGICGGASSTNMLIGGRTVQGIGAAGINMLVELILCDLLPLKERGQFMGLLFVFIVLGSVLGPVIGGVMVQHVSWRWTFYINLPLGGTCLILLYLVLRVQHPASPPVLKQLKQIDYLGNIILAASASSVLYALTYGGTRYEWSHPSIIITLALGLCGQCLFFLYEASPFCVQPVMPLELFKNRTSAASFMATFLQTLVSFWAAYFLPLYFQSTLLSSPSRSGVQLLPFSIVYSVGALVGGSLATRLGRFRILHIIGFVLMTVGMGCFTMLDRDTPTAVWVILIIIYGLGLGVVMACLLTGIQAALPDHLNAASTGTFAFVRSMGTIWGVSIPAAIFNNQFDQLLPNLADEKAQGALARGRAYEQASRALVDSFREPIRSEIIGLYEQSLRRVWQIGIVFAGLGLLVVLLEKDLRLRTVHESDFGLADGQEEKREN</sequence>
<dbReference type="Gene3D" id="1.20.1250.20">
    <property type="entry name" value="MFS general substrate transporter like domains"/>
    <property type="match status" value="1"/>
</dbReference>
<dbReference type="InterPro" id="IPR000073">
    <property type="entry name" value="AB_hydrolase_1"/>
</dbReference>
<feature type="transmembrane region" description="Helical" evidence="11">
    <location>
        <begin position="862"/>
        <end position="880"/>
    </location>
</feature>
<feature type="transmembrane region" description="Helical" evidence="11">
    <location>
        <begin position="1295"/>
        <end position="1312"/>
    </location>
</feature>
<dbReference type="Pfam" id="PF22903">
    <property type="entry name" value="DA_C"/>
    <property type="match status" value="1"/>
</dbReference>
<feature type="transmembrane region" description="Helical" evidence="11">
    <location>
        <begin position="1220"/>
        <end position="1239"/>
    </location>
</feature>
<feature type="transmembrane region" description="Helical" evidence="11">
    <location>
        <begin position="1179"/>
        <end position="1208"/>
    </location>
</feature>
<evidence type="ECO:0000259" key="13">
    <source>
        <dbReference type="PROSITE" id="PS50850"/>
    </source>
</evidence>
<comment type="similarity">
    <text evidence="9">Belongs to the Diels-Alderase family.</text>
</comment>
<evidence type="ECO:0000256" key="12">
    <source>
        <dbReference type="SAM" id="SignalP"/>
    </source>
</evidence>
<evidence type="ECO:0000256" key="9">
    <source>
        <dbReference type="ARBA" id="ARBA00046325"/>
    </source>
</evidence>
<feature type="transmembrane region" description="Helical" evidence="11">
    <location>
        <begin position="980"/>
        <end position="999"/>
    </location>
</feature>
<comment type="subcellular location">
    <subcellularLocation>
        <location evidence="1">Membrane</location>
        <topology evidence="1">Multi-pass membrane protein</topology>
    </subcellularLocation>
</comment>
<feature type="domain" description="Major facilitator superfamily (MFS) profile" evidence="13">
    <location>
        <begin position="827"/>
        <end position="1321"/>
    </location>
</feature>
<keyword evidence="5 11" id="KW-1133">Transmembrane helix</keyword>
<keyword evidence="8" id="KW-0413">Isomerase</keyword>
<accession>A0A8H6QJ23</accession>